<dbReference type="InterPro" id="IPR003593">
    <property type="entry name" value="AAA+_ATPase"/>
</dbReference>
<dbReference type="Pfam" id="PF00005">
    <property type="entry name" value="ABC_tran"/>
    <property type="match status" value="1"/>
</dbReference>
<evidence type="ECO:0000256" key="5">
    <source>
        <dbReference type="ARBA" id="ARBA00022741"/>
    </source>
</evidence>
<keyword evidence="4 10" id="KW-0812">Transmembrane</keyword>
<dbReference type="Proteomes" id="UP001527202">
    <property type="component" value="Unassembled WGS sequence"/>
</dbReference>
<dbReference type="GO" id="GO:0005524">
    <property type="term" value="F:ATP binding"/>
    <property type="evidence" value="ECO:0007669"/>
    <property type="project" value="UniProtKB-KW"/>
</dbReference>
<dbReference type="Pfam" id="PF00664">
    <property type="entry name" value="ABC_membrane"/>
    <property type="match status" value="1"/>
</dbReference>
<dbReference type="GO" id="GO:0016887">
    <property type="term" value="F:ATP hydrolysis activity"/>
    <property type="evidence" value="ECO:0007669"/>
    <property type="project" value="InterPro"/>
</dbReference>
<name>A0A410WPL9_9BACL</name>
<dbReference type="Gene3D" id="3.40.50.300">
    <property type="entry name" value="P-loop containing nucleotide triphosphate hydrolases"/>
    <property type="match status" value="1"/>
</dbReference>
<accession>A0A410WPL9</accession>
<feature type="transmembrane region" description="Helical" evidence="10">
    <location>
        <begin position="97"/>
        <end position="120"/>
    </location>
</feature>
<dbReference type="KEGG" id="pchi:PC41400_00495"/>
<dbReference type="GeneID" id="95373293"/>
<dbReference type="OrthoDB" id="9770415at2"/>
<evidence type="ECO:0000313" key="16">
    <source>
        <dbReference type="Proteomes" id="UP001527202"/>
    </source>
</evidence>
<feature type="transmembrane region" description="Helical" evidence="10">
    <location>
        <begin position="299"/>
        <end position="324"/>
    </location>
</feature>
<dbReference type="SMART" id="SM00382">
    <property type="entry name" value="AAA"/>
    <property type="match status" value="1"/>
</dbReference>
<proteinExistence type="predicted"/>
<feature type="domain" description="ABC transmembrane type-1" evidence="12">
    <location>
        <begin position="64"/>
        <end position="346"/>
    </location>
</feature>
<feature type="domain" description="ABC transporter" evidence="11">
    <location>
        <begin position="387"/>
        <end position="621"/>
    </location>
</feature>
<keyword evidence="8 10" id="KW-0472">Membrane</keyword>
<keyword evidence="5" id="KW-0547">Nucleotide-binding</keyword>
<dbReference type="SUPFAM" id="SSF90123">
    <property type="entry name" value="ABC transporter transmembrane region"/>
    <property type="match status" value="1"/>
</dbReference>
<evidence type="ECO:0000256" key="3">
    <source>
        <dbReference type="ARBA" id="ARBA00022475"/>
    </source>
</evidence>
<dbReference type="EMBL" id="JAMDMJ010000034">
    <property type="protein sequence ID" value="MCY9598716.1"/>
    <property type="molecule type" value="Genomic_DNA"/>
</dbReference>
<dbReference type="PROSITE" id="PS50929">
    <property type="entry name" value="ABC_TM1F"/>
    <property type="match status" value="1"/>
</dbReference>
<feature type="region of interest" description="Disordered" evidence="9">
    <location>
        <begin position="1"/>
        <end position="39"/>
    </location>
</feature>
<dbReference type="FunFam" id="3.40.50.300:FF:000287">
    <property type="entry name" value="Multidrug ABC transporter ATP-binding protein"/>
    <property type="match status" value="1"/>
</dbReference>
<dbReference type="InterPro" id="IPR027417">
    <property type="entry name" value="P-loop_NTPase"/>
</dbReference>
<sequence>MAHKPQDNGSSAPEPPMGLGVGGPAGRGPGPGGPRMTQKVRAKNTGATLGRLSRYLGRQRKGLAAVVLLTVLSAGAGLIAPYLLGRAVDDYIMPRDYGGLLQLCLLLLGIYLFSSVMTWFQTYVMAAVSQRTVQNLRHDIFAHLQKLPLNFFDSRTHGELMSRTTNDIENVSNTLNQSVIQLMTSVITIAGSLVLMLSMNIWLTLVTLLSVPVTIYLTGQISRRTRTHFKGQQKSLGELNGFIQETISGQKVVQVLRRERQTAARFKEINAELREAGTKAQIYSGMVGPFNNVVNNFSFALIAAIGGWLVISGWTTLGVIVSFLNYSKQFTRPINDLANQYNLIQSGIAGAERVFEVLDAKTEYPDIPQQTKGSSADARPLNVAGEVVFEDVSFSYKPGSPILSDISFTAKPGDTIALVGPTGAGKTTIVNLLTRFYEIDEGEIRIDGTDIRELDKDSLRGQLGIVLQDAYLFSDTLRENIRYGRLDATDEEVEAAARLANADGFIRKLPQGYGTLMSSEGGNLSHGQRQLITIARAILADPAVLVLDEATSSVDTRTEMHIQEAMSLLMKGRTSFVIAHRLSTIRDADLILVLNGGKILERGTHEELLTAGGFYYELYSSQFRDAV</sequence>
<evidence type="ECO:0000313" key="13">
    <source>
        <dbReference type="EMBL" id="MCY9598716.1"/>
    </source>
</evidence>
<protein>
    <submittedName>
        <fullName evidence="13 14">ABC transporter ATP-binding protein</fullName>
    </submittedName>
</protein>
<keyword evidence="7 10" id="KW-1133">Transmembrane helix</keyword>
<dbReference type="InterPro" id="IPR011527">
    <property type="entry name" value="ABC1_TM_dom"/>
</dbReference>
<evidence type="ECO:0000256" key="8">
    <source>
        <dbReference type="ARBA" id="ARBA00023136"/>
    </source>
</evidence>
<evidence type="ECO:0000313" key="15">
    <source>
        <dbReference type="Proteomes" id="UP000288943"/>
    </source>
</evidence>
<dbReference type="InterPro" id="IPR003439">
    <property type="entry name" value="ABC_transporter-like_ATP-bd"/>
</dbReference>
<dbReference type="AlphaFoldDB" id="A0A410WPL9"/>
<dbReference type="PROSITE" id="PS50893">
    <property type="entry name" value="ABC_TRANSPORTER_2"/>
    <property type="match status" value="1"/>
</dbReference>
<evidence type="ECO:0000259" key="11">
    <source>
        <dbReference type="PROSITE" id="PS50893"/>
    </source>
</evidence>
<feature type="compositionally biased region" description="Gly residues" evidence="9">
    <location>
        <begin position="19"/>
        <end position="30"/>
    </location>
</feature>
<dbReference type="SUPFAM" id="SSF52540">
    <property type="entry name" value="P-loop containing nucleoside triphosphate hydrolases"/>
    <property type="match status" value="1"/>
</dbReference>
<dbReference type="InterPro" id="IPR039421">
    <property type="entry name" value="Type_1_exporter"/>
</dbReference>
<feature type="transmembrane region" description="Helical" evidence="10">
    <location>
        <begin position="63"/>
        <end position="85"/>
    </location>
</feature>
<evidence type="ECO:0000256" key="4">
    <source>
        <dbReference type="ARBA" id="ARBA00022692"/>
    </source>
</evidence>
<dbReference type="CDD" id="cd03254">
    <property type="entry name" value="ABCC_Glucan_exporter_like"/>
    <property type="match status" value="1"/>
</dbReference>
<dbReference type="Proteomes" id="UP000288943">
    <property type="component" value="Chromosome"/>
</dbReference>
<evidence type="ECO:0000256" key="2">
    <source>
        <dbReference type="ARBA" id="ARBA00022448"/>
    </source>
</evidence>
<feature type="transmembrane region" description="Helical" evidence="10">
    <location>
        <begin position="182"/>
        <end position="203"/>
    </location>
</feature>
<dbReference type="InterPro" id="IPR036640">
    <property type="entry name" value="ABC1_TM_sf"/>
</dbReference>
<dbReference type="GO" id="GO:0005886">
    <property type="term" value="C:plasma membrane"/>
    <property type="evidence" value="ECO:0007669"/>
    <property type="project" value="UniProtKB-SubCell"/>
</dbReference>
<dbReference type="CDD" id="cd18547">
    <property type="entry name" value="ABC_6TM_Tm288_like"/>
    <property type="match status" value="1"/>
</dbReference>
<keyword evidence="16" id="KW-1185">Reference proteome</keyword>
<dbReference type="Gene3D" id="1.20.1560.10">
    <property type="entry name" value="ABC transporter type 1, transmembrane domain"/>
    <property type="match status" value="1"/>
</dbReference>
<dbReference type="PANTHER" id="PTHR43394">
    <property type="entry name" value="ATP-DEPENDENT PERMEASE MDL1, MITOCHONDRIAL"/>
    <property type="match status" value="1"/>
</dbReference>
<evidence type="ECO:0000313" key="14">
    <source>
        <dbReference type="EMBL" id="QAV16257.1"/>
    </source>
</evidence>
<evidence type="ECO:0000256" key="7">
    <source>
        <dbReference type="ARBA" id="ARBA00022989"/>
    </source>
</evidence>
<comment type="subcellular location">
    <subcellularLocation>
        <location evidence="1">Cell membrane</location>
        <topology evidence="1">Multi-pass membrane protein</topology>
    </subcellularLocation>
</comment>
<dbReference type="GO" id="GO:0015421">
    <property type="term" value="F:ABC-type oligopeptide transporter activity"/>
    <property type="evidence" value="ECO:0007669"/>
    <property type="project" value="TreeGrafter"/>
</dbReference>
<keyword evidence="3" id="KW-1003">Cell membrane</keyword>
<keyword evidence="6 14" id="KW-0067">ATP-binding</keyword>
<dbReference type="EMBL" id="CP026520">
    <property type="protein sequence ID" value="QAV16257.1"/>
    <property type="molecule type" value="Genomic_DNA"/>
</dbReference>
<reference evidence="14 15" key="1">
    <citation type="submission" date="2018-01" db="EMBL/GenBank/DDBJ databases">
        <title>The whole genome sequencing and assembly of Paenibacillus chitinolyticus KCCM 41400 strain.</title>
        <authorList>
            <person name="Kim J.-Y."/>
            <person name="Park M.-K."/>
            <person name="Lee Y.-J."/>
            <person name="Yi H."/>
            <person name="Bahn Y.-S."/>
            <person name="Kim J.F."/>
            <person name="Lee D.-W."/>
        </authorList>
    </citation>
    <scope>NUCLEOTIDE SEQUENCE [LARGE SCALE GENOMIC DNA]</scope>
    <source>
        <strain evidence="14 15">KCCM 41400</strain>
    </source>
</reference>
<evidence type="ECO:0000256" key="10">
    <source>
        <dbReference type="SAM" id="Phobius"/>
    </source>
</evidence>
<evidence type="ECO:0000259" key="12">
    <source>
        <dbReference type="PROSITE" id="PS50929"/>
    </source>
</evidence>
<dbReference type="RefSeq" id="WP_053228744.1">
    <property type="nucleotide sequence ID" value="NZ_CP026520.1"/>
</dbReference>
<gene>
    <name evidence="13" type="ORF">M5X16_23455</name>
    <name evidence="14" type="ORF">PC41400_00495</name>
</gene>
<evidence type="ECO:0000256" key="6">
    <source>
        <dbReference type="ARBA" id="ARBA00022840"/>
    </source>
</evidence>
<organism evidence="14 15">
    <name type="scientific">Paenibacillus chitinolyticus</name>
    <dbReference type="NCBI Taxonomy" id="79263"/>
    <lineage>
        <taxon>Bacteria</taxon>
        <taxon>Bacillati</taxon>
        <taxon>Bacillota</taxon>
        <taxon>Bacilli</taxon>
        <taxon>Bacillales</taxon>
        <taxon>Paenibacillaceae</taxon>
        <taxon>Paenibacillus</taxon>
    </lineage>
</organism>
<reference evidence="13 16" key="2">
    <citation type="submission" date="2022-05" db="EMBL/GenBank/DDBJ databases">
        <title>Genome Sequencing of Bee-Associated Microbes.</title>
        <authorList>
            <person name="Dunlap C."/>
        </authorList>
    </citation>
    <scope>NUCLEOTIDE SEQUENCE [LARGE SCALE GENOMIC DNA]</scope>
    <source>
        <strain evidence="13 16">NRRL B-23120</strain>
    </source>
</reference>
<evidence type="ECO:0000256" key="9">
    <source>
        <dbReference type="SAM" id="MobiDB-lite"/>
    </source>
</evidence>
<dbReference type="InterPro" id="IPR017871">
    <property type="entry name" value="ABC_transporter-like_CS"/>
</dbReference>
<dbReference type="FunFam" id="1.20.1560.10:FF:000011">
    <property type="entry name" value="Multidrug ABC transporter ATP-binding protein"/>
    <property type="match status" value="1"/>
</dbReference>
<dbReference type="PANTHER" id="PTHR43394:SF1">
    <property type="entry name" value="ATP-BINDING CASSETTE SUB-FAMILY B MEMBER 10, MITOCHONDRIAL"/>
    <property type="match status" value="1"/>
</dbReference>
<evidence type="ECO:0000256" key="1">
    <source>
        <dbReference type="ARBA" id="ARBA00004651"/>
    </source>
</evidence>
<keyword evidence="2" id="KW-0813">Transport</keyword>
<dbReference type="PROSITE" id="PS00211">
    <property type="entry name" value="ABC_TRANSPORTER_1"/>
    <property type="match status" value="1"/>
</dbReference>